<dbReference type="EMBL" id="LLYW01000029">
    <property type="protein sequence ID" value="KUH32853.1"/>
    <property type="molecule type" value="Genomic_DNA"/>
</dbReference>
<evidence type="ECO:0000259" key="1">
    <source>
        <dbReference type="SMART" id="SM00670"/>
    </source>
</evidence>
<dbReference type="Pfam" id="PF01850">
    <property type="entry name" value="PIN"/>
    <property type="match status" value="1"/>
</dbReference>
<dbReference type="InterPro" id="IPR029060">
    <property type="entry name" value="PIN-like_dom_sf"/>
</dbReference>
<name>A0A124EB84_9EURY</name>
<keyword evidence="2" id="KW-0238">DNA-binding</keyword>
<dbReference type="Proteomes" id="UP000053462">
    <property type="component" value="Unassembled WGS sequence"/>
</dbReference>
<dbReference type="SMART" id="SM00670">
    <property type="entry name" value="PINc"/>
    <property type="match status" value="1"/>
</dbReference>
<dbReference type="InterPro" id="IPR002716">
    <property type="entry name" value="PIN_dom"/>
</dbReference>
<feature type="domain" description="PIN" evidence="1">
    <location>
        <begin position="1"/>
        <end position="123"/>
    </location>
</feature>
<dbReference type="STRING" id="227598.APY94_08700"/>
<dbReference type="AlphaFoldDB" id="A0A124EB84"/>
<proteinExistence type="predicted"/>
<organism evidence="2 3">
    <name type="scientific">Thermococcus celericrescens</name>
    <dbReference type="NCBI Taxonomy" id="227598"/>
    <lineage>
        <taxon>Archaea</taxon>
        <taxon>Methanobacteriati</taxon>
        <taxon>Methanobacteriota</taxon>
        <taxon>Thermococci</taxon>
        <taxon>Thermococcales</taxon>
        <taxon>Thermococcaceae</taxon>
        <taxon>Thermococcus</taxon>
    </lineage>
</organism>
<dbReference type="OrthoDB" id="90145at2157"/>
<comment type="caution">
    <text evidence="2">The sequence shown here is derived from an EMBL/GenBank/DDBJ whole genome shotgun (WGS) entry which is preliminary data.</text>
</comment>
<protein>
    <submittedName>
        <fullName evidence="2">DNA-binding protein</fullName>
    </submittedName>
</protein>
<dbReference type="PANTHER" id="PTHR39664">
    <property type="match status" value="1"/>
</dbReference>
<dbReference type="SUPFAM" id="SSF88723">
    <property type="entry name" value="PIN domain-like"/>
    <property type="match status" value="1"/>
</dbReference>
<dbReference type="RefSeq" id="WP_058939261.1">
    <property type="nucleotide sequence ID" value="NZ_LLYW01000029.1"/>
</dbReference>
<evidence type="ECO:0000313" key="2">
    <source>
        <dbReference type="EMBL" id="KUH32853.1"/>
    </source>
</evidence>
<accession>A0A124EB84</accession>
<dbReference type="GO" id="GO:0003677">
    <property type="term" value="F:DNA binding"/>
    <property type="evidence" value="ECO:0007669"/>
    <property type="project" value="UniProtKB-KW"/>
</dbReference>
<sequence>MHAVIDTNVLIYDTFSDNPFHENGRMLLESLDKWYIPSLVLQEYLWFFKREKKSLQTAKKMIEWYISDPRFRGLEMSHEIILHALKILQDYNRSLSHINDAIILSHAVLKGFPLATFDVKLRKLAQTVGINVLPEYVR</sequence>
<dbReference type="PANTHER" id="PTHR39664:SF2">
    <property type="entry name" value="NUCLEIC ACID-BINDING PROTEIN, CONTAINING PIN DOMAIN-RELATED"/>
    <property type="match status" value="1"/>
</dbReference>
<reference evidence="2 3" key="1">
    <citation type="submission" date="2015-10" db="EMBL/GenBank/DDBJ databases">
        <title>Draft genome sequence of Thermococcus celericrescens strain DSM 17994.</title>
        <authorList>
            <person name="Hong S.-J."/>
            <person name="Park C.-E."/>
            <person name="Shin J.-H."/>
        </authorList>
    </citation>
    <scope>NUCLEOTIDE SEQUENCE [LARGE SCALE GENOMIC DNA]</scope>
    <source>
        <strain evidence="2 3">DSM 17994</strain>
    </source>
</reference>
<keyword evidence="3" id="KW-1185">Reference proteome</keyword>
<dbReference type="CDD" id="cd18684">
    <property type="entry name" value="PIN_VapC-like"/>
    <property type="match status" value="1"/>
</dbReference>
<evidence type="ECO:0000313" key="3">
    <source>
        <dbReference type="Proteomes" id="UP000053462"/>
    </source>
</evidence>
<dbReference type="Gene3D" id="3.40.50.1010">
    <property type="entry name" value="5'-nuclease"/>
    <property type="match status" value="1"/>
</dbReference>
<gene>
    <name evidence="2" type="ORF">APY94_08700</name>
</gene>